<dbReference type="EMBL" id="JAENHN010000006">
    <property type="protein sequence ID" value="MBK1809335.1"/>
    <property type="molecule type" value="Genomic_DNA"/>
</dbReference>
<proteinExistence type="predicted"/>
<protein>
    <submittedName>
        <fullName evidence="2">Phage tail protein</fullName>
    </submittedName>
</protein>
<evidence type="ECO:0000259" key="1">
    <source>
        <dbReference type="Pfam" id="PF06605"/>
    </source>
</evidence>
<dbReference type="InterPro" id="IPR010572">
    <property type="entry name" value="Tail_dom"/>
</dbReference>
<evidence type="ECO:0000313" key="2">
    <source>
        <dbReference type="EMBL" id="MBK1809335.1"/>
    </source>
</evidence>
<keyword evidence="3" id="KW-1185">Reference proteome</keyword>
<accession>A0ABS1EJ12</accession>
<sequence>MITVHSSTTTDFNNNGLAVLTNIIKTEVSEVINGDFRVTLTYPLADKKSKYLIKYNIIKAMTPRGYNIFRIEKSRRSNDGNNIECICVHESYYALERNFLRDVRPTSTDGLGALTWMKDHAESPVRFNFVSDIEKIGTAYYIRKNFLDAIMGDDYNSFLKVWGGELDRRIDSIGVYKQLGTDRGFKVTEGKNLITIEESTEGTEITRLMVTGRDENDNVLELPEKYVDSPLINNYPEVSFKHIDFPNVKVSREDAVTEYADKQAVYAELRRQAALLYTEQHIDRPSVNFSIEFADLSKTDEYKEIKALQQLYLGDIVTIHSSKLGIDIKARLISYTYDCVLQKYTKIELGDYVKSEYTVSNILNNRIATVSTESNFIGDKIKQALGGHCIKREGEILIMDTDNIATATKVWRWNLNGFGYSSTGYNGTFGTAINMNGEINASFIKTGELDASLIKAGTISSADGTFRLDLGNNKLTTYDSDGLKAIEIVNQDIKFYDFQTGSNQQTATIMSSYHGDTRKNGLTIGAKQNKYIGIGKQTSDTYSENYVEFDMGALGNTYPVTFYKDVSLFGDIRQKINNNYYYPACVVQTGNTWMTTNQEIRINLYDDFNYCSNKAIQVGAIGIYRNSYNSLAEFYLNSYYIESNQLVLKGGITHKLVVNGSDTWVTDGQINVHWMVIGAK</sequence>
<feature type="domain" description="Tail spike" evidence="1">
    <location>
        <begin position="156"/>
        <end position="351"/>
    </location>
</feature>
<name>A0ABS1EJ12_9CLOT</name>
<reference evidence="3" key="1">
    <citation type="submission" date="2021-01" db="EMBL/GenBank/DDBJ databases">
        <title>Genome public.</title>
        <authorList>
            <person name="Liu C."/>
            <person name="Sun Q."/>
        </authorList>
    </citation>
    <scope>NUCLEOTIDE SEQUENCE [LARGE SCALE GENOMIC DNA]</scope>
    <source>
        <strain evidence="3">YIM B02505</strain>
    </source>
</reference>
<dbReference type="NCBIfam" id="TIGR01665">
    <property type="entry name" value="put_anti_recept"/>
    <property type="match status" value="1"/>
</dbReference>
<evidence type="ECO:0000313" key="3">
    <source>
        <dbReference type="Proteomes" id="UP000596739"/>
    </source>
</evidence>
<dbReference type="Pfam" id="PF06605">
    <property type="entry name" value="Prophage_tail"/>
    <property type="match status" value="1"/>
</dbReference>
<dbReference type="Proteomes" id="UP000596739">
    <property type="component" value="Unassembled WGS sequence"/>
</dbReference>
<comment type="caution">
    <text evidence="2">The sequence shown here is derived from an EMBL/GenBank/DDBJ whole genome shotgun (WGS) entry which is preliminary data.</text>
</comment>
<dbReference type="InterPro" id="IPR007119">
    <property type="entry name" value="Phage_tail_spike_N"/>
</dbReference>
<gene>
    <name evidence="2" type="ORF">JHL18_01575</name>
</gene>
<organism evidence="2 3">
    <name type="scientific">Clostridium yunnanense</name>
    <dbReference type="NCBI Taxonomy" id="2800325"/>
    <lineage>
        <taxon>Bacteria</taxon>
        <taxon>Bacillati</taxon>
        <taxon>Bacillota</taxon>
        <taxon>Clostridia</taxon>
        <taxon>Eubacteriales</taxon>
        <taxon>Clostridiaceae</taxon>
        <taxon>Clostridium</taxon>
    </lineage>
</organism>